<evidence type="ECO:0000256" key="1">
    <source>
        <dbReference type="SAM" id="Phobius"/>
    </source>
</evidence>
<dbReference type="Gene3D" id="3.30.700.10">
    <property type="entry name" value="Glycoprotein, Type 4 Pilin"/>
    <property type="match status" value="1"/>
</dbReference>
<dbReference type="AlphaFoldDB" id="A0A934HV35"/>
<name>A0A934HV35_9CLOT</name>
<proteinExistence type="predicted"/>
<protein>
    <recommendedName>
        <fullName evidence="4">Prepilin-type N-terminal cleavage/methylation domain-containing protein</fullName>
    </recommendedName>
</protein>
<dbReference type="InterPro" id="IPR045584">
    <property type="entry name" value="Pilin-like"/>
</dbReference>
<dbReference type="RefSeq" id="WP_211143276.1">
    <property type="nucleotide sequence ID" value="NZ_JAEEGB010000015.1"/>
</dbReference>
<gene>
    <name evidence="2" type="ORF">I6U51_14320</name>
</gene>
<keyword evidence="3" id="KW-1185">Reference proteome</keyword>
<organism evidence="2 3">
    <name type="scientific">Clostridium aciditolerans</name>
    <dbReference type="NCBI Taxonomy" id="339861"/>
    <lineage>
        <taxon>Bacteria</taxon>
        <taxon>Bacillati</taxon>
        <taxon>Bacillota</taxon>
        <taxon>Clostridia</taxon>
        <taxon>Eubacteriales</taxon>
        <taxon>Clostridiaceae</taxon>
        <taxon>Clostridium</taxon>
    </lineage>
</organism>
<dbReference type="Proteomes" id="UP000622687">
    <property type="component" value="Unassembled WGS sequence"/>
</dbReference>
<evidence type="ECO:0008006" key="4">
    <source>
        <dbReference type="Google" id="ProtNLM"/>
    </source>
</evidence>
<comment type="caution">
    <text evidence="2">The sequence shown here is derived from an EMBL/GenBank/DDBJ whole genome shotgun (WGS) entry which is preliminary data.</text>
</comment>
<keyword evidence="1" id="KW-0472">Membrane</keyword>
<feature type="transmembrane region" description="Helical" evidence="1">
    <location>
        <begin position="12"/>
        <end position="34"/>
    </location>
</feature>
<keyword evidence="1" id="KW-1133">Transmembrane helix</keyword>
<dbReference type="EMBL" id="JAEEGB010000015">
    <property type="protein sequence ID" value="MBI6873858.1"/>
    <property type="molecule type" value="Genomic_DNA"/>
</dbReference>
<reference evidence="2" key="1">
    <citation type="submission" date="2020-12" db="EMBL/GenBank/DDBJ databases">
        <title>Clostridium thailandense sp. nov., a novel acetogenic bacterium isolated from peat land soil in Thailand.</title>
        <authorList>
            <person name="Chaikitkaew S."/>
            <person name="Birkeland N.K."/>
        </authorList>
    </citation>
    <scope>NUCLEOTIDE SEQUENCE</scope>
    <source>
        <strain evidence="2">DSM 17425</strain>
    </source>
</reference>
<evidence type="ECO:0000313" key="2">
    <source>
        <dbReference type="EMBL" id="MBI6873858.1"/>
    </source>
</evidence>
<evidence type="ECO:0000313" key="3">
    <source>
        <dbReference type="Proteomes" id="UP000622687"/>
    </source>
</evidence>
<sequence length="192" mass="21859">MNVNTRTKKGVTLIELCVILAIILIVIAVIYPFFISNMKTLYETETRSDLQKEGQYAIKCFTDKTMEAQKITELKALDGKVVLSESDNTKLDDSSAYLGEIEFIAPSIDSTTNSAISYCFMLKDNNLYYKQKPFNNNIKVADNIQSIEIQTIDGKNFSECKGLNVKFTLRKNQVKSYTIESQVYFRNNPNNN</sequence>
<accession>A0A934HV35</accession>
<keyword evidence="1" id="KW-0812">Transmembrane</keyword>
<dbReference type="SUPFAM" id="SSF54523">
    <property type="entry name" value="Pili subunits"/>
    <property type="match status" value="1"/>
</dbReference>